<sequence length="540" mass="60631">MSDEKASQGGSPAPSVHDEKASSDAASEYIHADLRDLDVGLKFAAGHAEDFELTPAESTRLRRKLDWRLLPLLCLIYTVQFIDKGTLASASILGILTDNKLTTNDFNNLSSAFYIGYLIFEYPQNFALQYFPVGKWITFNIFLWSLFLGLQATCHNYGGLFALRLLLGAAEGCMSTGLMIIIGMFYTRREIGERIGWVFQCNGLATIIIGFIAFGVAHVGPDSKVHPWQWLIIVNTLLTFGSFLLFLLWFPDNPTTARFLTEEEKVRCVKRVQENRNGIETKSWKKSQMLEALRDPKTYLFAFAGGFISLQGGIGVQYSIIIKSYGFTTLQTTLLNIPSGFAQIIGISSAGYALRWFPNSRFIIGIIWFIPCYLACLLQLLVPFSNKAAHLVGIYLIYFGGSPAFIMLMSAVSSNISGHTKKVTTNAIFLIGYALGQVSCSQFWKDRYKPRNLVPWGLELMTFLIAAILIIVIRYLYVQENKRRDALYAHAQATGEGLHDFDEFAYVDTVDEKGNKIRTKVEKAMLDITDSENLSFRYVL</sequence>
<evidence type="ECO:0000256" key="1">
    <source>
        <dbReference type="ARBA" id="ARBA00004141"/>
    </source>
</evidence>
<evidence type="ECO:0000256" key="3">
    <source>
        <dbReference type="ARBA" id="ARBA00022692"/>
    </source>
</evidence>
<dbReference type="EMBL" id="KQ085961">
    <property type="protein sequence ID" value="KLO13341.1"/>
    <property type="molecule type" value="Genomic_DNA"/>
</dbReference>
<dbReference type="GO" id="GO:0016020">
    <property type="term" value="C:membrane"/>
    <property type="evidence" value="ECO:0007669"/>
    <property type="project" value="UniProtKB-SubCell"/>
</dbReference>
<dbReference type="InterPro" id="IPR011701">
    <property type="entry name" value="MFS"/>
</dbReference>
<organism evidence="8 9">
    <name type="scientific">Schizopora paradoxa</name>
    <dbReference type="NCBI Taxonomy" id="27342"/>
    <lineage>
        <taxon>Eukaryota</taxon>
        <taxon>Fungi</taxon>
        <taxon>Dikarya</taxon>
        <taxon>Basidiomycota</taxon>
        <taxon>Agaricomycotina</taxon>
        <taxon>Agaricomycetes</taxon>
        <taxon>Hymenochaetales</taxon>
        <taxon>Schizoporaceae</taxon>
        <taxon>Schizopora</taxon>
    </lineage>
</organism>
<evidence type="ECO:0000256" key="6">
    <source>
        <dbReference type="SAM" id="MobiDB-lite"/>
    </source>
</evidence>
<protein>
    <submittedName>
        <fullName evidence="8">MFS general substrate transporter</fullName>
    </submittedName>
</protein>
<gene>
    <name evidence="8" type="ORF">SCHPADRAFT_904283</name>
</gene>
<accession>A0A0H2S915</accession>
<feature type="transmembrane region" description="Helical" evidence="7">
    <location>
        <begin position="361"/>
        <end position="382"/>
    </location>
</feature>
<name>A0A0H2S915_9AGAM</name>
<dbReference type="OrthoDB" id="6730379at2759"/>
<dbReference type="PANTHER" id="PTHR43791:SF63">
    <property type="entry name" value="HIGH AFFINITY CYSTEINE TRANSPORTER"/>
    <property type="match status" value="1"/>
</dbReference>
<evidence type="ECO:0000313" key="8">
    <source>
        <dbReference type="EMBL" id="KLO13341.1"/>
    </source>
</evidence>
<feature type="transmembrane region" description="Helical" evidence="7">
    <location>
        <begin position="456"/>
        <end position="477"/>
    </location>
</feature>
<dbReference type="FunCoup" id="A0A0H2S915">
    <property type="interactions" value="102"/>
</dbReference>
<dbReference type="Proteomes" id="UP000053477">
    <property type="component" value="Unassembled WGS sequence"/>
</dbReference>
<evidence type="ECO:0000256" key="5">
    <source>
        <dbReference type="ARBA" id="ARBA00023136"/>
    </source>
</evidence>
<dbReference type="PANTHER" id="PTHR43791">
    <property type="entry name" value="PERMEASE-RELATED"/>
    <property type="match status" value="1"/>
</dbReference>
<keyword evidence="9" id="KW-1185">Reference proteome</keyword>
<dbReference type="AlphaFoldDB" id="A0A0H2S915"/>
<dbReference type="Pfam" id="PF07690">
    <property type="entry name" value="MFS_1"/>
    <property type="match status" value="1"/>
</dbReference>
<keyword evidence="3 7" id="KW-0812">Transmembrane</keyword>
<dbReference type="InterPro" id="IPR036259">
    <property type="entry name" value="MFS_trans_sf"/>
</dbReference>
<evidence type="ECO:0000256" key="4">
    <source>
        <dbReference type="ARBA" id="ARBA00022989"/>
    </source>
</evidence>
<feature type="region of interest" description="Disordered" evidence="6">
    <location>
        <begin position="1"/>
        <end position="23"/>
    </location>
</feature>
<keyword evidence="2" id="KW-0813">Transport</keyword>
<keyword evidence="5 7" id="KW-0472">Membrane</keyword>
<comment type="subcellular location">
    <subcellularLocation>
        <location evidence="1">Membrane</location>
        <topology evidence="1">Multi-pass membrane protein</topology>
    </subcellularLocation>
</comment>
<dbReference type="Gene3D" id="1.20.1250.20">
    <property type="entry name" value="MFS general substrate transporter like domains"/>
    <property type="match status" value="1"/>
</dbReference>
<evidence type="ECO:0000256" key="2">
    <source>
        <dbReference type="ARBA" id="ARBA00022448"/>
    </source>
</evidence>
<feature type="transmembrane region" description="Helical" evidence="7">
    <location>
        <begin position="136"/>
        <end position="153"/>
    </location>
</feature>
<proteinExistence type="predicted"/>
<dbReference type="InParanoid" id="A0A0H2S915"/>
<dbReference type="SUPFAM" id="SSF103473">
    <property type="entry name" value="MFS general substrate transporter"/>
    <property type="match status" value="1"/>
</dbReference>
<dbReference type="STRING" id="27342.A0A0H2S915"/>
<reference evidence="8 9" key="1">
    <citation type="submission" date="2015-04" db="EMBL/GenBank/DDBJ databases">
        <title>Complete genome sequence of Schizopora paradoxa KUC8140, a cosmopolitan wood degrader in East Asia.</title>
        <authorList>
            <consortium name="DOE Joint Genome Institute"/>
            <person name="Min B."/>
            <person name="Park H."/>
            <person name="Jang Y."/>
            <person name="Kim J.-J."/>
            <person name="Kim K.H."/>
            <person name="Pangilinan J."/>
            <person name="Lipzen A."/>
            <person name="Riley R."/>
            <person name="Grigoriev I.V."/>
            <person name="Spatafora J.W."/>
            <person name="Choi I.-G."/>
        </authorList>
    </citation>
    <scope>NUCLEOTIDE SEQUENCE [LARGE SCALE GENOMIC DNA]</scope>
    <source>
        <strain evidence="8 9">KUC8140</strain>
    </source>
</reference>
<feature type="transmembrane region" description="Helical" evidence="7">
    <location>
        <begin position="197"/>
        <end position="216"/>
    </location>
</feature>
<evidence type="ECO:0000256" key="7">
    <source>
        <dbReference type="SAM" id="Phobius"/>
    </source>
</evidence>
<feature type="transmembrane region" description="Helical" evidence="7">
    <location>
        <begin position="228"/>
        <end position="250"/>
    </location>
</feature>
<keyword evidence="4 7" id="KW-1133">Transmembrane helix</keyword>
<evidence type="ECO:0000313" key="9">
    <source>
        <dbReference type="Proteomes" id="UP000053477"/>
    </source>
</evidence>
<feature type="transmembrane region" description="Helical" evidence="7">
    <location>
        <begin position="388"/>
        <end position="411"/>
    </location>
</feature>
<feature type="transmembrane region" description="Helical" evidence="7">
    <location>
        <begin position="165"/>
        <end position="185"/>
    </location>
</feature>
<feature type="transmembrane region" description="Helical" evidence="7">
    <location>
        <begin position="299"/>
        <end position="321"/>
    </location>
</feature>
<dbReference type="GO" id="GO:0022857">
    <property type="term" value="F:transmembrane transporter activity"/>
    <property type="evidence" value="ECO:0007669"/>
    <property type="project" value="InterPro"/>
</dbReference>